<feature type="transmembrane region" description="Helical" evidence="7">
    <location>
        <begin position="272"/>
        <end position="290"/>
    </location>
</feature>
<keyword evidence="5 7" id="KW-1133">Transmembrane helix</keyword>
<evidence type="ECO:0000256" key="1">
    <source>
        <dbReference type="ARBA" id="ARBA00004651"/>
    </source>
</evidence>
<dbReference type="PROSITE" id="PS50850">
    <property type="entry name" value="MFS"/>
    <property type="match status" value="1"/>
</dbReference>
<dbReference type="Pfam" id="PF07690">
    <property type="entry name" value="MFS_1"/>
    <property type="match status" value="1"/>
</dbReference>
<feature type="transmembrane region" description="Helical" evidence="7">
    <location>
        <begin position="359"/>
        <end position="377"/>
    </location>
</feature>
<evidence type="ECO:0000256" key="3">
    <source>
        <dbReference type="ARBA" id="ARBA00022448"/>
    </source>
</evidence>
<dbReference type="InterPro" id="IPR036259">
    <property type="entry name" value="MFS_trans_sf"/>
</dbReference>
<gene>
    <name evidence="9" type="ORF">CUS_6800</name>
</gene>
<name>E9SBY4_RUMAL</name>
<dbReference type="STRING" id="246199.CUS_6800"/>
<keyword evidence="10" id="KW-1185">Reference proteome</keyword>
<sequence>MEKKNSKITAVLFCGLIMTITAASDSLRGVFLPQLRSSFSLTEPQAGRIIMISYVGNLLFLSVGGYLSDRMPRKRFIGGVLLLWAAALATYVFTENYYILLIAMIFSMGGSTMISTSVNIITPLLFASPAMLVSIFNFLQGAGITFSQNVGGRFADKLRYWHIANAILLTAALICLALLVTLKLPDPEKPESSGGGYFKMLKEPASPLLILICGGYFVAEHGLMNWLTSYGSEYLGFTVQISAFYLSLFFGGITVGRLVFAPLIDRIGIFRSLLIWSAAGAGLYTTGIALGKSGMLLVGASGVAFSIIYPMLVMLIGKFYDPAEAGTATGMVLSIATFFDIGFNAFFGGLVEKAGYGKAIVVLPISAVMFCLLLYVLKFTVKKSKEIS</sequence>
<dbReference type="eggNOG" id="COG0738">
    <property type="taxonomic scope" value="Bacteria"/>
</dbReference>
<evidence type="ECO:0000259" key="8">
    <source>
        <dbReference type="PROSITE" id="PS50850"/>
    </source>
</evidence>
<feature type="transmembrane region" description="Helical" evidence="7">
    <location>
        <begin position="76"/>
        <end position="93"/>
    </location>
</feature>
<evidence type="ECO:0000256" key="6">
    <source>
        <dbReference type="ARBA" id="ARBA00023136"/>
    </source>
</evidence>
<feature type="transmembrane region" description="Helical" evidence="7">
    <location>
        <begin position="296"/>
        <end position="316"/>
    </location>
</feature>
<accession>E9SBY4</accession>
<dbReference type="InterPro" id="IPR051788">
    <property type="entry name" value="MFS_Transporter"/>
</dbReference>
<proteinExistence type="inferred from homology"/>
<feature type="transmembrane region" description="Helical" evidence="7">
    <location>
        <begin position="47"/>
        <end position="67"/>
    </location>
</feature>
<comment type="caution">
    <text evidence="9">The sequence shown here is derived from an EMBL/GenBank/DDBJ whole genome shotgun (WGS) entry which is preliminary data.</text>
</comment>
<evidence type="ECO:0000256" key="5">
    <source>
        <dbReference type="ARBA" id="ARBA00022989"/>
    </source>
</evidence>
<comment type="subcellular location">
    <subcellularLocation>
        <location evidence="1">Cell membrane</location>
        <topology evidence="1">Multi-pass membrane protein</topology>
    </subcellularLocation>
</comment>
<feature type="transmembrane region" description="Helical" evidence="7">
    <location>
        <begin position="328"/>
        <end position="347"/>
    </location>
</feature>
<feature type="transmembrane region" description="Helical" evidence="7">
    <location>
        <begin position="125"/>
        <end position="148"/>
    </location>
</feature>
<dbReference type="GO" id="GO:0022857">
    <property type="term" value="F:transmembrane transporter activity"/>
    <property type="evidence" value="ECO:0007669"/>
    <property type="project" value="InterPro"/>
</dbReference>
<dbReference type="Proteomes" id="UP000004259">
    <property type="component" value="Unassembled WGS sequence"/>
</dbReference>
<dbReference type="PANTHER" id="PTHR23514:SF3">
    <property type="entry name" value="BYPASS OF STOP CODON PROTEIN 6"/>
    <property type="match status" value="1"/>
</dbReference>
<dbReference type="OrthoDB" id="1674556at2"/>
<dbReference type="EMBL" id="ADKM02000075">
    <property type="protein sequence ID" value="EGC03232.1"/>
    <property type="molecule type" value="Genomic_DNA"/>
</dbReference>
<dbReference type="PANTHER" id="PTHR23514">
    <property type="entry name" value="BYPASS OF STOP CODON PROTEIN 6"/>
    <property type="match status" value="1"/>
</dbReference>
<evidence type="ECO:0000256" key="2">
    <source>
        <dbReference type="ARBA" id="ARBA00008335"/>
    </source>
</evidence>
<evidence type="ECO:0000313" key="10">
    <source>
        <dbReference type="Proteomes" id="UP000004259"/>
    </source>
</evidence>
<protein>
    <submittedName>
        <fullName evidence="9">Transporter, major facilitator family protein</fullName>
    </submittedName>
</protein>
<feature type="transmembrane region" description="Helical" evidence="7">
    <location>
        <begin position="234"/>
        <end position="260"/>
    </location>
</feature>
<keyword evidence="4 7" id="KW-0812">Transmembrane</keyword>
<comment type="similarity">
    <text evidence="2">Belongs to the major facilitator superfamily.</text>
</comment>
<keyword evidence="6 7" id="KW-0472">Membrane</keyword>
<organism evidence="9 10">
    <name type="scientific">Ruminococcus albus 8</name>
    <dbReference type="NCBI Taxonomy" id="246199"/>
    <lineage>
        <taxon>Bacteria</taxon>
        <taxon>Bacillati</taxon>
        <taxon>Bacillota</taxon>
        <taxon>Clostridia</taxon>
        <taxon>Eubacteriales</taxon>
        <taxon>Oscillospiraceae</taxon>
        <taxon>Ruminococcus</taxon>
    </lineage>
</organism>
<dbReference type="SUPFAM" id="SSF103473">
    <property type="entry name" value="MFS general substrate transporter"/>
    <property type="match status" value="1"/>
</dbReference>
<evidence type="ECO:0000313" key="9">
    <source>
        <dbReference type="EMBL" id="EGC03232.1"/>
    </source>
</evidence>
<feature type="domain" description="Major facilitator superfamily (MFS) profile" evidence="8">
    <location>
        <begin position="10"/>
        <end position="385"/>
    </location>
</feature>
<evidence type="ECO:0000256" key="4">
    <source>
        <dbReference type="ARBA" id="ARBA00022692"/>
    </source>
</evidence>
<feature type="transmembrane region" description="Helical" evidence="7">
    <location>
        <begin position="160"/>
        <end position="182"/>
    </location>
</feature>
<dbReference type="InterPro" id="IPR011701">
    <property type="entry name" value="MFS"/>
</dbReference>
<dbReference type="AlphaFoldDB" id="E9SBY4"/>
<reference evidence="9 10" key="1">
    <citation type="submission" date="2011-02" db="EMBL/GenBank/DDBJ databases">
        <authorList>
            <person name="Nelson K.E."/>
            <person name="Sutton G."/>
            <person name="Torralba M."/>
            <person name="Durkin S."/>
            <person name="Harkins D."/>
            <person name="Montgomery R."/>
            <person name="Ziemer C."/>
            <person name="Klaassens E."/>
            <person name="Ocuiv P."/>
            <person name="Morrison M."/>
        </authorList>
    </citation>
    <scope>NUCLEOTIDE SEQUENCE [LARGE SCALE GENOMIC DNA]</scope>
    <source>
        <strain evidence="9 10">8</strain>
    </source>
</reference>
<dbReference type="Gene3D" id="1.20.1250.20">
    <property type="entry name" value="MFS general substrate transporter like domains"/>
    <property type="match status" value="2"/>
</dbReference>
<dbReference type="GO" id="GO:0005886">
    <property type="term" value="C:plasma membrane"/>
    <property type="evidence" value="ECO:0007669"/>
    <property type="project" value="UniProtKB-SubCell"/>
</dbReference>
<evidence type="ECO:0000256" key="7">
    <source>
        <dbReference type="SAM" id="Phobius"/>
    </source>
</evidence>
<dbReference type="InterPro" id="IPR020846">
    <property type="entry name" value="MFS_dom"/>
</dbReference>
<dbReference type="RefSeq" id="WP_002849460.1">
    <property type="nucleotide sequence ID" value="NZ_ADKM02000075.1"/>
</dbReference>
<keyword evidence="3" id="KW-0813">Transport</keyword>